<reference evidence="1" key="2">
    <citation type="journal article" date="2015" name="Data Brief">
        <title>Shoot transcriptome of the giant reed, Arundo donax.</title>
        <authorList>
            <person name="Barrero R.A."/>
            <person name="Guerrero F.D."/>
            <person name="Moolhuijzen P."/>
            <person name="Goolsby J.A."/>
            <person name="Tidwell J."/>
            <person name="Bellgard S.E."/>
            <person name="Bellgard M.I."/>
        </authorList>
    </citation>
    <scope>NUCLEOTIDE SEQUENCE</scope>
    <source>
        <tissue evidence="1">Shoot tissue taken approximately 20 cm above the soil surface</tissue>
    </source>
</reference>
<dbReference type="AlphaFoldDB" id="A0A0A9AKE8"/>
<name>A0A0A9AKE8_ARUDO</name>
<accession>A0A0A9AKE8</accession>
<sequence>MAPLPPVIVAMKTIMIEQNEGHQDPRNAL</sequence>
<evidence type="ECO:0000313" key="1">
    <source>
        <dbReference type="EMBL" id="JAD47557.1"/>
    </source>
</evidence>
<protein>
    <submittedName>
        <fullName evidence="1">Uncharacterized protein</fullName>
    </submittedName>
</protein>
<reference evidence="1" key="1">
    <citation type="submission" date="2014-09" db="EMBL/GenBank/DDBJ databases">
        <authorList>
            <person name="Magalhaes I.L.F."/>
            <person name="Oliveira U."/>
            <person name="Santos F.R."/>
            <person name="Vidigal T.H.D.A."/>
            <person name="Brescovit A.D."/>
            <person name="Santos A.J."/>
        </authorList>
    </citation>
    <scope>NUCLEOTIDE SEQUENCE</scope>
    <source>
        <tissue evidence="1">Shoot tissue taken approximately 20 cm above the soil surface</tissue>
    </source>
</reference>
<organism evidence="1">
    <name type="scientific">Arundo donax</name>
    <name type="common">Giant reed</name>
    <name type="synonym">Donax arundinaceus</name>
    <dbReference type="NCBI Taxonomy" id="35708"/>
    <lineage>
        <taxon>Eukaryota</taxon>
        <taxon>Viridiplantae</taxon>
        <taxon>Streptophyta</taxon>
        <taxon>Embryophyta</taxon>
        <taxon>Tracheophyta</taxon>
        <taxon>Spermatophyta</taxon>
        <taxon>Magnoliopsida</taxon>
        <taxon>Liliopsida</taxon>
        <taxon>Poales</taxon>
        <taxon>Poaceae</taxon>
        <taxon>PACMAD clade</taxon>
        <taxon>Arundinoideae</taxon>
        <taxon>Arundineae</taxon>
        <taxon>Arundo</taxon>
    </lineage>
</organism>
<dbReference type="EMBL" id="GBRH01250338">
    <property type="protein sequence ID" value="JAD47557.1"/>
    <property type="molecule type" value="Transcribed_RNA"/>
</dbReference>
<proteinExistence type="predicted"/>